<dbReference type="VEuPathDB" id="FungiDB:AeMF1_013597"/>
<feature type="region of interest" description="Disordered" evidence="9">
    <location>
        <begin position="1198"/>
        <end position="1231"/>
    </location>
</feature>
<evidence type="ECO:0000256" key="6">
    <source>
        <dbReference type="ARBA" id="ARBA00023212"/>
    </source>
</evidence>
<feature type="coiled-coil region" evidence="8">
    <location>
        <begin position="886"/>
        <end position="956"/>
    </location>
</feature>
<dbReference type="GO" id="GO:0005813">
    <property type="term" value="C:centrosome"/>
    <property type="evidence" value="ECO:0007669"/>
    <property type="project" value="UniProtKB-SubCell"/>
</dbReference>
<keyword evidence="11" id="KW-1185">Reference proteome</keyword>
<comment type="subcellular location">
    <subcellularLocation>
        <location evidence="1">Cytoplasm</location>
        <location evidence="1">Cytoskeleton</location>
        <location evidence="1">Cilium basal body</location>
    </subcellularLocation>
    <subcellularLocation>
        <location evidence="2">Cytoplasm</location>
        <location evidence="2">Cytoskeleton</location>
        <location evidence="2">Microtubule organizing center</location>
        <location evidence="2">Centrosome</location>
    </subcellularLocation>
</comment>
<proteinExistence type="predicted"/>
<feature type="coiled-coil region" evidence="8">
    <location>
        <begin position="1386"/>
        <end position="1454"/>
    </location>
</feature>
<keyword evidence="4" id="KW-0970">Cilium biogenesis/degradation</keyword>
<gene>
    <name evidence="10" type="ORF">Ae201684_014981</name>
</gene>
<evidence type="ECO:0000313" key="11">
    <source>
        <dbReference type="Proteomes" id="UP000481153"/>
    </source>
</evidence>
<feature type="region of interest" description="Disordered" evidence="9">
    <location>
        <begin position="1078"/>
        <end position="1101"/>
    </location>
</feature>
<feature type="coiled-coil region" evidence="8">
    <location>
        <begin position="497"/>
        <end position="569"/>
    </location>
</feature>
<comment type="caution">
    <text evidence="10">The sequence shown here is derived from an EMBL/GenBank/DDBJ whole genome shotgun (WGS) entry which is preliminary data.</text>
</comment>
<evidence type="ECO:0000256" key="5">
    <source>
        <dbReference type="ARBA" id="ARBA00023054"/>
    </source>
</evidence>
<feature type="coiled-coil region" evidence="8">
    <location>
        <begin position="80"/>
        <end position="146"/>
    </location>
</feature>
<protein>
    <submittedName>
        <fullName evidence="10">Uncharacterized protein</fullName>
    </submittedName>
</protein>
<keyword evidence="6" id="KW-0206">Cytoskeleton</keyword>
<evidence type="ECO:0000256" key="4">
    <source>
        <dbReference type="ARBA" id="ARBA00022794"/>
    </source>
</evidence>
<dbReference type="InterPro" id="IPR026201">
    <property type="entry name" value="Cep290"/>
</dbReference>
<evidence type="ECO:0000313" key="10">
    <source>
        <dbReference type="EMBL" id="KAF0726838.1"/>
    </source>
</evidence>
<organism evidence="10 11">
    <name type="scientific">Aphanomyces euteiches</name>
    <dbReference type="NCBI Taxonomy" id="100861"/>
    <lineage>
        <taxon>Eukaryota</taxon>
        <taxon>Sar</taxon>
        <taxon>Stramenopiles</taxon>
        <taxon>Oomycota</taxon>
        <taxon>Saprolegniomycetes</taxon>
        <taxon>Saprolegniales</taxon>
        <taxon>Verrucalvaceae</taxon>
        <taxon>Aphanomyces</taxon>
    </lineage>
</organism>
<dbReference type="PANTHER" id="PTHR18879:SF20">
    <property type="entry name" value="CENTROSOMAL PROTEIN OF 290 KDA"/>
    <property type="match status" value="1"/>
</dbReference>
<evidence type="ECO:0000256" key="2">
    <source>
        <dbReference type="ARBA" id="ARBA00004300"/>
    </source>
</evidence>
<sequence>MPPDCADCRAQSQAILALQQKHDALLEENNQWEAERVVFQAQIVALTTANEQLEASLEQRSLGVKAMAASLHSKQAMDKEDKLDDAVAALSSKIQALEEAKLHLEQKVLDMEATNASVDKMILDFKAKFEAERRDYVAEINKLTANSAGSDVVRDLEHKLSILNDMRVHDKELLSDLRRQLKLKADEIDALHANELQTSAHFKAQLAAVSHENAALRSQLKQLKAPPESSAKPQKAEKRGQDAMLMDTKEEMEEQIQVAMELDVCLEEFATLSFENQQLVAKLTSIQAALASVQDQHAVLYKDFFAQQKSFQARKKDLEAQLAAAQTTTEELTIKLNRYETMLQSIQVQSEWQQIAADTTRKLAAFEVNQARLARQFNILTEEKQTEYSRRIALEDELLDLDKTLKLRIQYLESWKCSAMQRMQAMQKALNQSVLKRHYDALLESLEALQESYAHHVERWNRLHASYVEAIDLPEQNAALLHENAMLKAGADAATLAALKNERIQALETTLESYAAKIKEFAATPPTIPASNEKTMAETPTQAVLEHRIAELEQCCSALEQKVEQHKAVAALAASQANTLSLRQSRRRDDLTQLEERLRELGSRSDDDAIVGQLQQKLLTIQANYHAFTDRYDKAMDMHRAAQLQVNSLTLKLDATVESHALEQEQARLVQRALEATISTLRQSDMRARIKRMEAMSKRMESLEEDVVQLHAKKRALERRVEELEAGETPKTRNSPDDLHEVQRLKHRISILEQKERLWLEQVERLNQSTAAAAPAGEHEKLLKEKKALQAKVDQVLFEMDNLKTKMTKLMHESSAKDVQLRQLEMQRDNLVLELQLKQTAVENANSDAAAAPTLTKTPSSPSMRSKVGYYEKDHLALQEAAQATIASLKALVQDKNVRLEEYQRQLEKVREEFDAKQRAAHDDQERRNRRLYEDNHAYIAQLKDAMEKIKDLEENGGGKAVVAAREMNDRLMEQLKQVHMDLELKSQIVQELQAKVDQLREAKTTAEARCGEALEEIAALQKVNHTLVDEMEHAEKAKQQQAGQWKADLQAKDKKMALLRDAIIKLKEEFLKAQEQQAEESVREKRKQSEHHDNRMETLAEKNSQLYAKCKMLQEKLDDMAKEMDALTVKYKRALARPKAAKETTDLKATVGDLKATIADLREELARCKAKLSSLAGHEEDVETLRGRVKALEAKNAANLTAEAPPPASTRSQGTNQQDSDDKANDRRRAAWEQEKKLKRRIDILSTRLDEKNAQVETLTTQCKRVTDQCNMLQGELSELKSQRQVPQPLPHQRSRDDMVELDNCYRRIVELQQQVLDARQTVVAQLDVDASVEARLERETHVLELSFQVESLQMELHRVRQSGQQPQHSAEMPKMDKQREATSVAALEEVIENMKRVMEKLRSENERLRKHMKPIAKTNQTNKQVEQLTAALEGSKLELQQLRQEHTDLARKFRALGVKYKELKEAQKTHASYIADMERLHSLQMQEKERQLETIKHELDNRMTTPRASLSKKDDSARIIAQLEEENARLTEELSAFDLEFFEEIEDLKFKYAQAVRQKQALEKQLDRLAD</sequence>
<reference evidence="10 11" key="1">
    <citation type="submission" date="2019-07" db="EMBL/GenBank/DDBJ databases">
        <title>Genomics analysis of Aphanomyces spp. identifies a new class of oomycete effector associated with host adaptation.</title>
        <authorList>
            <person name="Gaulin E."/>
        </authorList>
    </citation>
    <scope>NUCLEOTIDE SEQUENCE [LARGE SCALE GENOMIC DNA]</scope>
    <source>
        <strain evidence="10 11">ATCC 201684</strain>
    </source>
</reference>
<feature type="coiled-coil region" evidence="8">
    <location>
        <begin position="779"/>
        <end position="841"/>
    </location>
</feature>
<feature type="compositionally biased region" description="Basic and acidic residues" evidence="9">
    <location>
        <begin position="1091"/>
        <end position="1101"/>
    </location>
</feature>
<feature type="compositionally biased region" description="Basic and acidic residues" evidence="9">
    <location>
        <begin position="1221"/>
        <end position="1231"/>
    </location>
</feature>
<feature type="region of interest" description="Disordered" evidence="9">
    <location>
        <begin position="219"/>
        <end position="241"/>
    </location>
</feature>
<feature type="coiled-coil region" evidence="8">
    <location>
        <begin position="1236"/>
        <end position="1323"/>
    </location>
</feature>
<keyword evidence="7" id="KW-0966">Cell projection</keyword>
<dbReference type="PANTHER" id="PTHR18879">
    <property type="entry name" value="CENTROSOMAL PROTEIN OF 290 KDA"/>
    <property type="match status" value="1"/>
</dbReference>
<feature type="coiled-coil region" evidence="8">
    <location>
        <begin position="686"/>
        <end position="727"/>
    </location>
</feature>
<dbReference type="EMBL" id="VJMJ01000205">
    <property type="protein sequence ID" value="KAF0726838.1"/>
    <property type="molecule type" value="Genomic_DNA"/>
</dbReference>
<accession>A0A6G0WI30</accession>
<evidence type="ECO:0000256" key="1">
    <source>
        <dbReference type="ARBA" id="ARBA00004120"/>
    </source>
</evidence>
<name>A0A6G0WI30_9STRA</name>
<feature type="compositionally biased region" description="Polar residues" evidence="9">
    <location>
        <begin position="1210"/>
        <end position="1219"/>
    </location>
</feature>
<dbReference type="GO" id="GO:0030030">
    <property type="term" value="P:cell projection organization"/>
    <property type="evidence" value="ECO:0007669"/>
    <property type="project" value="UniProtKB-KW"/>
</dbReference>
<feature type="coiled-coil region" evidence="8">
    <location>
        <begin position="276"/>
        <end position="335"/>
    </location>
</feature>
<dbReference type="Proteomes" id="UP000481153">
    <property type="component" value="Unassembled WGS sequence"/>
</dbReference>
<feature type="coiled-coil region" evidence="8">
    <location>
        <begin position="1487"/>
        <end position="1567"/>
    </location>
</feature>
<evidence type="ECO:0000256" key="3">
    <source>
        <dbReference type="ARBA" id="ARBA00022490"/>
    </source>
</evidence>
<keyword evidence="5 8" id="KW-0175">Coiled coil</keyword>
<evidence type="ECO:0000256" key="8">
    <source>
        <dbReference type="SAM" id="Coils"/>
    </source>
</evidence>
<evidence type="ECO:0000256" key="7">
    <source>
        <dbReference type="ARBA" id="ARBA00023273"/>
    </source>
</evidence>
<evidence type="ECO:0000256" key="9">
    <source>
        <dbReference type="SAM" id="MobiDB-lite"/>
    </source>
</evidence>
<keyword evidence="3" id="KW-0963">Cytoplasm</keyword>